<evidence type="ECO:0000313" key="6">
    <source>
        <dbReference type="EMBL" id="TWP35270.1"/>
    </source>
</evidence>
<sequence length="480" mass="50977">MTTAAEVIATVRSGPSGPKIGAFFDLDGTIVQGYTAGTFYAQRIRRGEVSPVEFTRTLIAALDGTLFGGDITRFGELGLAGFAGRGEDEIAELGERLFVQKIAGTIRSEARDIVRAHVAAGHTVVVASSATRAQIEPVARDLGIDHLLCTELDVEDGILTGKSSTGMLWGEAKAKAVRTFARQHGIHLPASHAYANGQEDIAFLASVGRPHALNPHPVLKNAAKDYGWPVVTLREPSTPGPRSLLGTAGLIAGMEFGLSLAATLGVLTRDRQGGLNTGVPIACDLGLGLAGVRLNVIGKENLEKARPAVFIANHQSSLDLPILGALLRHDFTGVAKKEVKRDPRMMLITALLNPAYIDRSNSTKAIAELDKTVKRIRGGTSVVIMPEGTRMPTPVLGPFKKGAFHMAIQAGVPVVPIVIRNAGELMWRASKMVNPGTIDVCVLDPVPTDGWTSETLAGHIATIRQLYVDTLEDWPGDEPA</sequence>
<dbReference type="SUPFAM" id="SSF56784">
    <property type="entry name" value="HAD-like"/>
    <property type="match status" value="1"/>
</dbReference>
<reference evidence="6 7" key="1">
    <citation type="submission" date="2019-05" db="EMBL/GenBank/DDBJ databases">
        <authorList>
            <person name="Lee S.D."/>
        </authorList>
    </citation>
    <scope>NUCLEOTIDE SEQUENCE [LARGE SCALE GENOMIC DNA]</scope>
    <source>
        <strain evidence="6 7">C5-26</strain>
    </source>
</reference>
<evidence type="ECO:0000313" key="7">
    <source>
        <dbReference type="Proteomes" id="UP000320244"/>
    </source>
</evidence>
<dbReference type="NCBIfam" id="TIGR01488">
    <property type="entry name" value="HAD-SF-IB"/>
    <property type="match status" value="1"/>
</dbReference>
<dbReference type="Proteomes" id="UP000320244">
    <property type="component" value="Unassembled WGS sequence"/>
</dbReference>
<dbReference type="GO" id="GO:0006654">
    <property type="term" value="P:phosphatidic acid biosynthetic process"/>
    <property type="evidence" value="ECO:0007669"/>
    <property type="project" value="TreeGrafter"/>
</dbReference>
<dbReference type="Gene3D" id="3.40.50.1000">
    <property type="entry name" value="HAD superfamily/HAD-like"/>
    <property type="match status" value="1"/>
</dbReference>
<dbReference type="Pfam" id="PF01553">
    <property type="entry name" value="Acyltransferase"/>
    <property type="match status" value="1"/>
</dbReference>
<dbReference type="RefSeq" id="WP_146317548.1">
    <property type="nucleotide sequence ID" value="NZ_VCQV01000020.1"/>
</dbReference>
<evidence type="ECO:0000256" key="2">
    <source>
        <dbReference type="ARBA" id="ARBA00022679"/>
    </source>
</evidence>
<dbReference type="OrthoDB" id="25607at2"/>
<dbReference type="GO" id="GO:0016787">
    <property type="term" value="F:hydrolase activity"/>
    <property type="evidence" value="ECO:0007669"/>
    <property type="project" value="UniProtKB-KW"/>
</dbReference>
<dbReference type="InterPro" id="IPR004552">
    <property type="entry name" value="AGP_acyltrans"/>
</dbReference>
<keyword evidence="4" id="KW-0444">Lipid biosynthesis</keyword>
<dbReference type="SUPFAM" id="SSF69593">
    <property type="entry name" value="Glycerol-3-phosphate (1)-acyltransferase"/>
    <property type="match status" value="1"/>
</dbReference>
<comment type="catalytic activity">
    <reaction evidence="4">
        <text>a 1-acyl-sn-glycero-3-phosphate + an acyl-CoA = a 1,2-diacyl-sn-glycero-3-phosphate + CoA</text>
        <dbReference type="Rhea" id="RHEA:19709"/>
        <dbReference type="ChEBI" id="CHEBI:57287"/>
        <dbReference type="ChEBI" id="CHEBI:57970"/>
        <dbReference type="ChEBI" id="CHEBI:58342"/>
        <dbReference type="ChEBI" id="CHEBI:58608"/>
        <dbReference type="EC" id="2.3.1.51"/>
    </reaction>
</comment>
<keyword evidence="6" id="KW-0378">Hydrolase</keyword>
<dbReference type="AlphaFoldDB" id="A0A563DYD3"/>
<feature type="domain" description="Phospholipid/glycerol acyltransferase" evidence="5">
    <location>
        <begin position="308"/>
        <end position="422"/>
    </location>
</feature>
<organism evidence="6 7">
    <name type="scientific">Leekyejoonella antrihumi</name>
    <dbReference type="NCBI Taxonomy" id="1660198"/>
    <lineage>
        <taxon>Bacteria</taxon>
        <taxon>Bacillati</taxon>
        <taxon>Actinomycetota</taxon>
        <taxon>Actinomycetes</taxon>
        <taxon>Micrococcales</taxon>
        <taxon>Dermacoccaceae</taxon>
        <taxon>Leekyejoonella</taxon>
    </lineage>
</organism>
<keyword evidence="4" id="KW-0443">Lipid metabolism</keyword>
<dbReference type="SMART" id="SM00563">
    <property type="entry name" value="PlsC"/>
    <property type="match status" value="1"/>
</dbReference>
<dbReference type="NCBIfam" id="TIGR00530">
    <property type="entry name" value="AGP_acyltrn"/>
    <property type="match status" value="1"/>
</dbReference>
<dbReference type="Gene3D" id="1.20.1440.100">
    <property type="entry name" value="SG protein - dephosphorylation function"/>
    <property type="match status" value="1"/>
</dbReference>
<dbReference type="InterPro" id="IPR023214">
    <property type="entry name" value="HAD_sf"/>
</dbReference>
<keyword evidence="3 4" id="KW-0012">Acyltransferase</keyword>
<accession>A0A563DYD3</accession>
<reference evidence="6 7" key="2">
    <citation type="submission" date="2019-08" db="EMBL/GenBank/DDBJ databases">
        <title>Jejuicoccus antrihumi gen. nov., sp. nov., a new member of the family Dermacoccaceae isolated from a cave.</title>
        <authorList>
            <person name="Schumann P."/>
            <person name="Kim I.S."/>
        </authorList>
    </citation>
    <scope>NUCLEOTIDE SEQUENCE [LARGE SCALE GENOMIC DNA]</scope>
    <source>
        <strain evidence="6 7">C5-26</strain>
    </source>
</reference>
<dbReference type="InterPro" id="IPR006385">
    <property type="entry name" value="HAD_hydro_SerB1"/>
</dbReference>
<dbReference type="CDD" id="cd02612">
    <property type="entry name" value="HAD_PGPPase"/>
    <property type="match status" value="1"/>
</dbReference>
<evidence type="ECO:0000256" key="4">
    <source>
        <dbReference type="RuleBase" id="RU361267"/>
    </source>
</evidence>
<dbReference type="NCBIfam" id="TIGR01490">
    <property type="entry name" value="HAD-SF-IB-hyp1"/>
    <property type="match status" value="1"/>
</dbReference>
<dbReference type="GO" id="GO:0016020">
    <property type="term" value="C:membrane"/>
    <property type="evidence" value="ECO:0007669"/>
    <property type="project" value="InterPro"/>
</dbReference>
<keyword evidence="2 4" id="KW-0808">Transferase</keyword>
<evidence type="ECO:0000259" key="5">
    <source>
        <dbReference type="SMART" id="SM00563"/>
    </source>
</evidence>
<protein>
    <recommendedName>
        <fullName evidence="4">1-acyl-sn-glycerol-3-phosphate acyltransferase</fullName>
        <ecNumber evidence="4">2.3.1.51</ecNumber>
    </recommendedName>
</protein>
<comment type="similarity">
    <text evidence="1 4">Belongs to the 1-acyl-sn-glycerol-3-phosphate acyltransferase family.</text>
</comment>
<dbReference type="PANTHER" id="PTHR10434">
    <property type="entry name" value="1-ACYL-SN-GLYCEROL-3-PHOSPHATE ACYLTRANSFERASE"/>
    <property type="match status" value="1"/>
</dbReference>
<gene>
    <name evidence="6" type="ORF">FGL98_14185</name>
</gene>
<keyword evidence="7" id="KW-1185">Reference proteome</keyword>
<dbReference type="GO" id="GO:0003841">
    <property type="term" value="F:1-acylglycerol-3-phosphate O-acyltransferase activity"/>
    <property type="evidence" value="ECO:0007669"/>
    <property type="project" value="UniProtKB-UniRule"/>
</dbReference>
<dbReference type="InterPro" id="IPR002123">
    <property type="entry name" value="Plipid/glycerol_acylTrfase"/>
</dbReference>
<name>A0A563DYD3_9MICO</name>
<dbReference type="InterPro" id="IPR036412">
    <property type="entry name" value="HAD-like_sf"/>
</dbReference>
<dbReference type="EC" id="2.3.1.51" evidence="4"/>
<keyword evidence="4" id="KW-0594">Phospholipid biosynthesis</keyword>
<dbReference type="PANTHER" id="PTHR10434:SF66">
    <property type="entry name" value="PHOSPHOLIPID_GLYCEROL ACYLTRANSFERASE DOMAIN-CONTAINING PROTEIN"/>
    <property type="match status" value="1"/>
</dbReference>
<dbReference type="EMBL" id="VCQV01000020">
    <property type="protein sequence ID" value="TWP35270.1"/>
    <property type="molecule type" value="Genomic_DNA"/>
</dbReference>
<proteinExistence type="inferred from homology"/>
<comment type="caution">
    <text evidence="6">The sequence shown here is derived from an EMBL/GenBank/DDBJ whole genome shotgun (WGS) entry which is preliminary data.</text>
</comment>
<dbReference type="Pfam" id="PF12710">
    <property type="entry name" value="HAD"/>
    <property type="match status" value="1"/>
</dbReference>
<comment type="domain">
    <text evidence="4">The HXXXXD motif is essential for acyltransferase activity and may constitute the binding site for the phosphate moiety of the glycerol-3-phosphate.</text>
</comment>
<keyword evidence="4" id="KW-1208">Phospholipid metabolism</keyword>
<evidence type="ECO:0000256" key="3">
    <source>
        <dbReference type="ARBA" id="ARBA00023315"/>
    </source>
</evidence>
<evidence type="ECO:0000256" key="1">
    <source>
        <dbReference type="ARBA" id="ARBA00008655"/>
    </source>
</evidence>
<dbReference type="CDD" id="cd07989">
    <property type="entry name" value="LPLAT_AGPAT-like"/>
    <property type="match status" value="1"/>
</dbReference>